<keyword evidence="3" id="KW-1185">Reference proteome</keyword>
<sequence length="89" mass="9888">MSAAYRIAIGSLAIAGWTGLGCLLWAFMAPTQDRLLEMRAKELKENPARMAELRSQNERVLKVLKDAAQTKVNITHNPQWNSRTSSSSS</sequence>
<dbReference type="AlphaFoldDB" id="A0AAV7CM71"/>
<gene>
    <name evidence="2" type="ORF">GDO81_005154</name>
</gene>
<accession>A0AAV7CM71</accession>
<keyword evidence="1" id="KW-0472">Membrane</keyword>
<proteinExistence type="predicted"/>
<dbReference type="EMBL" id="WNYA01000002">
    <property type="protein sequence ID" value="KAG8585795.1"/>
    <property type="molecule type" value="Genomic_DNA"/>
</dbReference>
<name>A0AAV7CM71_ENGPU</name>
<keyword evidence="1" id="KW-0812">Transmembrane</keyword>
<dbReference type="InterPro" id="IPR027896">
    <property type="entry name" value="UQCC3"/>
</dbReference>
<dbReference type="Proteomes" id="UP000824782">
    <property type="component" value="Unassembled WGS sequence"/>
</dbReference>
<keyword evidence="1" id="KW-1133">Transmembrane helix</keyword>
<dbReference type="Pfam" id="PF15141">
    <property type="entry name" value="UQCC3"/>
    <property type="match status" value="1"/>
</dbReference>
<organism evidence="2 3">
    <name type="scientific">Engystomops pustulosus</name>
    <name type="common">Tungara frog</name>
    <name type="synonym">Physalaemus pustulosus</name>
    <dbReference type="NCBI Taxonomy" id="76066"/>
    <lineage>
        <taxon>Eukaryota</taxon>
        <taxon>Metazoa</taxon>
        <taxon>Chordata</taxon>
        <taxon>Craniata</taxon>
        <taxon>Vertebrata</taxon>
        <taxon>Euteleostomi</taxon>
        <taxon>Amphibia</taxon>
        <taxon>Batrachia</taxon>
        <taxon>Anura</taxon>
        <taxon>Neobatrachia</taxon>
        <taxon>Hyloidea</taxon>
        <taxon>Leptodactylidae</taxon>
        <taxon>Leiuperinae</taxon>
        <taxon>Engystomops</taxon>
    </lineage>
</organism>
<dbReference type="PROSITE" id="PS51257">
    <property type="entry name" value="PROKAR_LIPOPROTEIN"/>
    <property type="match status" value="1"/>
</dbReference>
<evidence type="ECO:0000313" key="3">
    <source>
        <dbReference type="Proteomes" id="UP000824782"/>
    </source>
</evidence>
<dbReference type="GO" id="GO:0005739">
    <property type="term" value="C:mitochondrion"/>
    <property type="evidence" value="ECO:0007669"/>
    <property type="project" value="GOC"/>
</dbReference>
<comment type="caution">
    <text evidence="2">The sequence shown here is derived from an EMBL/GenBank/DDBJ whole genome shotgun (WGS) entry which is preliminary data.</text>
</comment>
<evidence type="ECO:0000313" key="2">
    <source>
        <dbReference type="EMBL" id="KAG8585795.1"/>
    </source>
</evidence>
<dbReference type="GO" id="GO:0034551">
    <property type="term" value="P:mitochondrial respiratory chain complex III assembly"/>
    <property type="evidence" value="ECO:0007669"/>
    <property type="project" value="InterPro"/>
</dbReference>
<evidence type="ECO:0000256" key="1">
    <source>
        <dbReference type="SAM" id="Phobius"/>
    </source>
</evidence>
<reference evidence="2" key="1">
    <citation type="thesis" date="2020" institute="ProQuest LLC" country="789 East Eisenhower Parkway, Ann Arbor, MI, USA">
        <title>Comparative Genomics and Chromosome Evolution.</title>
        <authorList>
            <person name="Mudd A.B."/>
        </authorList>
    </citation>
    <scope>NUCLEOTIDE SEQUENCE</scope>
    <source>
        <strain evidence="2">237g6f4</strain>
        <tissue evidence="2">Blood</tissue>
    </source>
</reference>
<evidence type="ECO:0008006" key="4">
    <source>
        <dbReference type="Google" id="ProtNLM"/>
    </source>
</evidence>
<protein>
    <recommendedName>
        <fullName evidence="4">Ubiquinol-cytochrome-c reductase complex assembly factor 3</fullName>
    </recommendedName>
</protein>
<feature type="transmembrane region" description="Helical" evidence="1">
    <location>
        <begin position="6"/>
        <end position="29"/>
    </location>
</feature>